<gene>
    <name evidence="2" type="ORF">WAE58_08030</name>
</gene>
<evidence type="ECO:0000259" key="1">
    <source>
        <dbReference type="Pfam" id="PF13320"/>
    </source>
</evidence>
<keyword evidence="3" id="KW-1185">Reference proteome</keyword>
<dbReference type="InterPro" id="IPR025150">
    <property type="entry name" value="GH123_cat"/>
</dbReference>
<feature type="domain" description="Glycoside hydrolase 123 catalytic" evidence="1">
    <location>
        <begin position="197"/>
        <end position="522"/>
    </location>
</feature>
<sequence>MKRLEKIAFVFIILSMLFYKDAISKDKNMDVWLESSLKRIFPQSPGKATDHLTLIVARNSRVSFQVGFHSNMKDRVEIACDVETGAVKHEVRYVGLVPFQNFNTDVREEELDGIGFLPGMLPDPLYPLTRVDANPYASRSFWVTLRIPENIEPGIHQCKVKVSWNEGKVNMEKTLLVDLNISKLIVQPRKNFHVTHWWRGEATWAQYKTEMYDEKWWQLTKAQMKNLIDHGNDVAFIQNLFELKTVFKKPCQMLIINETSPGKYSFDWSRIKRFVDMTKELGYKKFEWGHLFLYWGVENAMHVYTQKGDKYELLWDENLSATSPVYLNFLKQYLPAFHRFLKKENVLDDSYFHLSDEPGSEHIQNYKRARKILQELAPWMKVMDALSDVRYGREKLTDIPIPIISSAGDYLKENIPHWVYYCTGPRDQWLNRFYDTPLAKIRMSGFLFYHLNAQGFLHWGYNYWNVVEKEEPIDPFTNASGSAYPGIAAGDPFVVYPGPDGPYDSIRWEIFAESLQDYAILQSAGIKQDDPMLSEIKTYADFPKKEEWIDQTMKRILEK</sequence>
<evidence type="ECO:0000313" key="3">
    <source>
        <dbReference type="Proteomes" id="UP001378956"/>
    </source>
</evidence>
<dbReference type="RefSeq" id="WP_337716078.1">
    <property type="nucleotide sequence ID" value="NZ_JBBEUB010000002.1"/>
</dbReference>
<proteinExistence type="predicted"/>
<protein>
    <submittedName>
        <fullName evidence="2">DUF4091 domain-containing protein</fullName>
    </submittedName>
</protein>
<dbReference type="EMBL" id="JBBEUB010000002">
    <property type="protein sequence ID" value="MEJ2902370.1"/>
    <property type="molecule type" value="Genomic_DNA"/>
</dbReference>
<reference evidence="2 3" key="1">
    <citation type="submission" date="2024-03" db="EMBL/GenBank/DDBJ databases">
        <title>Sequence of Lycoming College Course Isolates.</title>
        <authorList>
            <person name="Plotts O."/>
            <person name="Newman J."/>
        </authorList>
    </citation>
    <scope>NUCLEOTIDE SEQUENCE [LARGE SCALE GENOMIC DNA]</scope>
    <source>
        <strain evidence="2 3">CJB-3</strain>
    </source>
</reference>
<accession>A0ABU8NJG1</accession>
<dbReference type="Pfam" id="PF13320">
    <property type="entry name" value="GH123_cat"/>
    <property type="match status" value="1"/>
</dbReference>
<organism evidence="2 3">
    <name type="scientific">Pedobacter panaciterrae</name>
    <dbReference type="NCBI Taxonomy" id="363849"/>
    <lineage>
        <taxon>Bacteria</taxon>
        <taxon>Pseudomonadati</taxon>
        <taxon>Bacteroidota</taxon>
        <taxon>Sphingobacteriia</taxon>
        <taxon>Sphingobacteriales</taxon>
        <taxon>Sphingobacteriaceae</taxon>
        <taxon>Pedobacter</taxon>
    </lineage>
</organism>
<evidence type="ECO:0000313" key="2">
    <source>
        <dbReference type="EMBL" id="MEJ2902370.1"/>
    </source>
</evidence>
<name>A0ABU8NJG1_9SPHI</name>
<dbReference type="Proteomes" id="UP001378956">
    <property type="component" value="Unassembled WGS sequence"/>
</dbReference>
<comment type="caution">
    <text evidence="2">The sequence shown here is derived from an EMBL/GenBank/DDBJ whole genome shotgun (WGS) entry which is preliminary data.</text>
</comment>